<feature type="transmembrane region" description="Helical" evidence="8">
    <location>
        <begin position="132"/>
        <end position="160"/>
    </location>
</feature>
<feature type="transmembrane region" description="Helical" evidence="8">
    <location>
        <begin position="172"/>
        <end position="197"/>
    </location>
</feature>
<dbReference type="RefSeq" id="WP_073104443.1">
    <property type="nucleotide sequence ID" value="NZ_FQXE01000008.1"/>
</dbReference>
<keyword evidence="5 8" id="KW-0812">Transmembrane</keyword>
<protein>
    <submittedName>
        <fullName evidence="9">Iron complex transport system permease protein</fullName>
    </submittedName>
</protein>
<dbReference type="SUPFAM" id="SSF81345">
    <property type="entry name" value="ABC transporter involved in vitamin B12 uptake, BtuC"/>
    <property type="match status" value="1"/>
</dbReference>
<keyword evidence="6 8" id="KW-1133">Transmembrane helix</keyword>
<name>A0A1M5Y952_9BURK</name>
<evidence type="ECO:0000256" key="8">
    <source>
        <dbReference type="SAM" id="Phobius"/>
    </source>
</evidence>
<dbReference type="Pfam" id="PF01032">
    <property type="entry name" value="FecCD"/>
    <property type="match status" value="1"/>
</dbReference>
<keyword evidence="4" id="KW-1003">Cell membrane</keyword>
<dbReference type="OrthoDB" id="9782305at2"/>
<evidence type="ECO:0000313" key="10">
    <source>
        <dbReference type="Proteomes" id="UP000184226"/>
    </source>
</evidence>
<dbReference type="AlphaFoldDB" id="A0A1M5Y952"/>
<dbReference type="Gene3D" id="1.10.3470.10">
    <property type="entry name" value="ABC transporter involved in vitamin B12 uptake, BtuC"/>
    <property type="match status" value="1"/>
</dbReference>
<feature type="transmembrane region" description="Helical" evidence="8">
    <location>
        <begin position="217"/>
        <end position="239"/>
    </location>
</feature>
<evidence type="ECO:0000256" key="1">
    <source>
        <dbReference type="ARBA" id="ARBA00004651"/>
    </source>
</evidence>
<evidence type="ECO:0000313" key="9">
    <source>
        <dbReference type="EMBL" id="SHI08368.1"/>
    </source>
</evidence>
<evidence type="ECO:0000256" key="3">
    <source>
        <dbReference type="ARBA" id="ARBA00022448"/>
    </source>
</evidence>
<feature type="transmembrane region" description="Helical" evidence="8">
    <location>
        <begin position="304"/>
        <end position="322"/>
    </location>
</feature>
<comment type="similarity">
    <text evidence="2">Belongs to the binding-protein-dependent transport system permease family. FecCD subfamily.</text>
</comment>
<dbReference type="InterPro" id="IPR037294">
    <property type="entry name" value="ABC_BtuC-like"/>
</dbReference>
<feature type="transmembrane region" description="Helical" evidence="8">
    <location>
        <begin position="334"/>
        <end position="353"/>
    </location>
</feature>
<evidence type="ECO:0000256" key="6">
    <source>
        <dbReference type="ARBA" id="ARBA00022989"/>
    </source>
</evidence>
<accession>A0A1M5Y952</accession>
<dbReference type="InterPro" id="IPR000522">
    <property type="entry name" value="ABC_transptr_permease_BtuC"/>
</dbReference>
<dbReference type="PANTHER" id="PTHR30472">
    <property type="entry name" value="FERRIC ENTEROBACTIN TRANSPORT SYSTEM PERMEASE PROTEIN"/>
    <property type="match status" value="1"/>
</dbReference>
<dbReference type="PANTHER" id="PTHR30472:SF70">
    <property type="entry name" value="MOLYBDATE IMPORT SYSTEM PERMEASE PROTEIN MOLB"/>
    <property type="match status" value="1"/>
</dbReference>
<keyword evidence="3" id="KW-0813">Transport</keyword>
<organism evidence="9 10">
    <name type="scientific">Pollutimonas bauzanensis</name>
    <dbReference type="NCBI Taxonomy" id="658167"/>
    <lineage>
        <taxon>Bacteria</taxon>
        <taxon>Pseudomonadati</taxon>
        <taxon>Pseudomonadota</taxon>
        <taxon>Betaproteobacteria</taxon>
        <taxon>Burkholderiales</taxon>
        <taxon>Alcaligenaceae</taxon>
        <taxon>Pollutimonas</taxon>
    </lineage>
</organism>
<evidence type="ECO:0000256" key="4">
    <source>
        <dbReference type="ARBA" id="ARBA00022475"/>
    </source>
</evidence>
<reference evidence="9 10" key="1">
    <citation type="submission" date="2016-11" db="EMBL/GenBank/DDBJ databases">
        <authorList>
            <person name="Jaros S."/>
            <person name="Januszkiewicz K."/>
            <person name="Wedrychowicz H."/>
        </authorList>
    </citation>
    <scope>NUCLEOTIDE SEQUENCE [LARGE SCALE GENOMIC DNA]</scope>
    <source>
        <strain evidence="9 10">CGMCC 1.10190</strain>
    </source>
</reference>
<evidence type="ECO:0000256" key="5">
    <source>
        <dbReference type="ARBA" id="ARBA00022692"/>
    </source>
</evidence>
<feature type="transmembrane region" description="Helical" evidence="8">
    <location>
        <begin position="26"/>
        <end position="50"/>
    </location>
</feature>
<dbReference type="GO" id="GO:0005886">
    <property type="term" value="C:plasma membrane"/>
    <property type="evidence" value="ECO:0007669"/>
    <property type="project" value="UniProtKB-SubCell"/>
</dbReference>
<dbReference type="GO" id="GO:0033214">
    <property type="term" value="P:siderophore-iron import into cell"/>
    <property type="evidence" value="ECO:0007669"/>
    <property type="project" value="TreeGrafter"/>
</dbReference>
<sequence>MTISTQPLCANPIGSAKARDGRRSPFILADLLILLLFVALLALMVFSLVLGRYPVPIPEIIKIVATTGFNETRPYTDKAWVVIEIVRMPRILGVTLCGMGLAMAGAAMQGVFRNPLVGPEVAGVSSGAAFGGVLAIMFSLPMAGVVGLAFGFGMGALAVAFGLSKLAGKSSILGLVLAGVIVGGFFGALTGMAQYVADPQAKLPSIVYWLLGSFVGLTYEKVAIVAGVTLFAGTLLLMLRWRINLLSLGEVDAEALGVKVETLRWCIVALVALLVAAQVSVSGGVNWVGLIIPHIARMLVGPEHTRLLPASALLGGIYLLAMDDIARSITAQEIPIGLLTALVGTPVFGFLFWKMHGKGWNRE</sequence>
<comment type="subcellular location">
    <subcellularLocation>
        <location evidence="1">Cell membrane</location>
        <topology evidence="1">Multi-pass membrane protein</topology>
    </subcellularLocation>
</comment>
<keyword evidence="10" id="KW-1185">Reference proteome</keyword>
<dbReference type="Proteomes" id="UP000184226">
    <property type="component" value="Unassembled WGS sequence"/>
</dbReference>
<feature type="transmembrane region" description="Helical" evidence="8">
    <location>
        <begin position="265"/>
        <end position="292"/>
    </location>
</feature>
<proteinExistence type="inferred from homology"/>
<evidence type="ECO:0000256" key="2">
    <source>
        <dbReference type="ARBA" id="ARBA00007935"/>
    </source>
</evidence>
<dbReference type="CDD" id="cd06550">
    <property type="entry name" value="TM_ABC_iron-siderophores_like"/>
    <property type="match status" value="1"/>
</dbReference>
<gene>
    <name evidence="9" type="ORF">SAMN04488135_108150</name>
</gene>
<keyword evidence="7 8" id="KW-0472">Membrane</keyword>
<feature type="transmembrane region" description="Helical" evidence="8">
    <location>
        <begin position="91"/>
        <end position="112"/>
    </location>
</feature>
<dbReference type="GO" id="GO:0022857">
    <property type="term" value="F:transmembrane transporter activity"/>
    <property type="evidence" value="ECO:0007669"/>
    <property type="project" value="InterPro"/>
</dbReference>
<dbReference type="STRING" id="658167.SAMN04488135_108150"/>
<evidence type="ECO:0000256" key="7">
    <source>
        <dbReference type="ARBA" id="ARBA00023136"/>
    </source>
</evidence>
<dbReference type="EMBL" id="FQXE01000008">
    <property type="protein sequence ID" value="SHI08368.1"/>
    <property type="molecule type" value="Genomic_DNA"/>
</dbReference>